<feature type="region of interest" description="Disordered" evidence="5">
    <location>
        <begin position="136"/>
        <end position="162"/>
    </location>
</feature>
<dbReference type="InterPro" id="IPR004329">
    <property type="entry name" value="CcmE"/>
</dbReference>
<sequence length="162" mass="17108">MQSRYLVGSLAILGALGFLVTSSLQGGTLQAVPVAKLRAADGKQKNFVGKRLRMVGFVGAGKVTQTPQQTAQGVVTAHKFAVIEGKQSVMVSYTDALPDTFRAGGPVQVDGVYTAPGQMKADHVLTKCPSKYQAEEAAKLHKEQQAEGKMKSAKVENTSVTS</sequence>
<evidence type="ECO:0000256" key="3">
    <source>
        <dbReference type="ARBA" id="ARBA00022748"/>
    </source>
</evidence>
<accession>A0A2S8SXR4</accession>
<dbReference type="GO" id="GO:0017004">
    <property type="term" value="P:cytochrome complex assembly"/>
    <property type="evidence" value="ECO:0007669"/>
    <property type="project" value="UniProtKB-KW"/>
</dbReference>
<dbReference type="OrthoDB" id="9794828at2"/>
<keyword evidence="2" id="KW-0479">Metal-binding</keyword>
<keyword evidence="7" id="KW-1185">Reference proteome</keyword>
<evidence type="ECO:0000313" key="7">
    <source>
        <dbReference type="Proteomes" id="UP000237684"/>
    </source>
</evidence>
<keyword evidence="4" id="KW-0472">Membrane</keyword>
<organism evidence="6 7">
    <name type="scientific">Abditibacterium utsteinense</name>
    <dbReference type="NCBI Taxonomy" id="1960156"/>
    <lineage>
        <taxon>Bacteria</taxon>
        <taxon>Pseudomonadati</taxon>
        <taxon>Abditibacteriota</taxon>
        <taxon>Abditibacteriia</taxon>
        <taxon>Abditibacteriales</taxon>
        <taxon>Abditibacteriaceae</taxon>
        <taxon>Abditibacterium</taxon>
    </lineage>
</organism>
<dbReference type="InterPro" id="IPR012340">
    <property type="entry name" value="NA-bd_OB-fold"/>
</dbReference>
<feature type="compositionally biased region" description="Basic and acidic residues" evidence="5">
    <location>
        <begin position="136"/>
        <end position="154"/>
    </location>
</feature>
<reference evidence="6 7" key="1">
    <citation type="journal article" date="2018" name="Syst. Appl. Microbiol.">
        <title>Abditibacterium utsteinense sp. nov., the first cultivated member of candidate phylum FBP, isolated from ice-free Antarctic soil samples.</title>
        <authorList>
            <person name="Tahon G."/>
            <person name="Tytgat B."/>
            <person name="Lebbe L."/>
            <person name="Carlier A."/>
            <person name="Willems A."/>
        </authorList>
    </citation>
    <scope>NUCLEOTIDE SEQUENCE [LARGE SCALE GENOMIC DNA]</scope>
    <source>
        <strain evidence="6 7">LMG 29911</strain>
    </source>
</reference>
<protein>
    <submittedName>
        <fullName evidence="6">Cytochrome c-type biogenesis protein CcmE</fullName>
    </submittedName>
</protein>
<dbReference type="RefSeq" id="WP_105482274.1">
    <property type="nucleotide sequence ID" value="NZ_NIGF01000001.1"/>
</dbReference>
<gene>
    <name evidence="6" type="ORF">B1R32_101290</name>
</gene>
<comment type="subcellular location">
    <subcellularLocation>
        <location evidence="1">Membrane</location>
    </subcellularLocation>
</comment>
<proteinExistence type="predicted"/>
<evidence type="ECO:0000313" key="6">
    <source>
        <dbReference type="EMBL" id="PQV65548.1"/>
    </source>
</evidence>
<dbReference type="GO" id="GO:0017003">
    <property type="term" value="P:protein-heme linkage"/>
    <property type="evidence" value="ECO:0007669"/>
    <property type="project" value="InterPro"/>
</dbReference>
<dbReference type="InterPro" id="IPR036127">
    <property type="entry name" value="CcmE-like_sf"/>
</dbReference>
<keyword evidence="3" id="KW-0201">Cytochrome c-type biogenesis</keyword>
<dbReference type="GO" id="GO:0005886">
    <property type="term" value="C:plasma membrane"/>
    <property type="evidence" value="ECO:0007669"/>
    <property type="project" value="InterPro"/>
</dbReference>
<evidence type="ECO:0000256" key="5">
    <source>
        <dbReference type="SAM" id="MobiDB-lite"/>
    </source>
</evidence>
<evidence type="ECO:0000256" key="2">
    <source>
        <dbReference type="ARBA" id="ARBA00022617"/>
    </source>
</evidence>
<evidence type="ECO:0000256" key="1">
    <source>
        <dbReference type="ARBA" id="ARBA00004370"/>
    </source>
</evidence>
<comment type="caution">
    <text evidence="6">The sequence shown here is derived from an EMBL/GenBank/DDBJ whole genome shotgun (WGS) entry which is preliminary data.</text>
</comment>
<keyword evidence="2" id="KW-0408">Iron</keyword>
<dbReference type="SUPFAM" id="SSF82093">
    <property type="entry name" value="Heme chaperone CcmE"/>
    <property type="match status" value="1"/>
</dbReference>
<dbReference type="Pfam" id="PF03100">
    <property type="entry name" value="CcmE"/>
    <property type="match status" value="1"/>
</dbReference>
<name>A0A2S8SXR4_9BACT</name>
<keyword evidence="2" id="KW-0349">Heme</keyword>
<dbReference type="EMBL" id="NIGF01000001">
    <property type="protein sequence ID" value="PQV65548.1"/>
    <property type="molecule type" value="Genomic_DNA"/>
</dbReference>
<evidence type="ECO:0000256" key="4">
    <source>
        <dbReference type="ARBA" id="ARBA00023136"/>
    </source>
</evidence>
<dbReference type="Gene3D" id="2.40.50.140">
    <property type="entry name" value="Nucleic acid-binding proteins"/>
    <property type="match status" value="1"/>
</dbReference>
<dbReference type="InParanoid" id="A0A2S8SXR4"/>
<dbReference type="AlphaFoldDB" id="A0A2S8SXR4"/>
<dbReference type="GO" id="GO:0020037">
    <property type="term" value="F:heme binding"/>
    <property type="evidence" value="ECO:0007669"/>
    <property type="project" value="InterPro"/>
</dbReference>
<dbReference type="Proteomes" id="UP000237684">
    <property type="component" value="Unassembled WGS sequence"/>
</dbReference>